<comment type="similarity">
    <text evidence="2">Belongs to the TonB-dependent receptor family.</text>
</comment>
<dbReference type="Gene3D" id="2.170.130.10">
    <property type="entry name" value="TonB-dependent receptor, plug domain"/>
    <property type="match status" value="1"/>
</dbReference>
<dbReference type="SUPFAM" id="SSF56935">
    <property type="entry name" value="Porins"/>
    <property type="match status" value="1"/>
</dbReference>
<dbReference type="RefSeq" id="WP_111061733.1">
    <property type="nucleotide sequence ID" value="NZ_JBHUCU010000007.1"/>
</dbReference>
<dbReference type="PANTHER" id="PTHR30069:SF29">
    <property type="entry name" value="HEMOGLOBIN AND HEMOGLOBIN-HAPTOGLOBIN-BINDING PROTEIN 1-RELATED"/>
    <property type="match status" value="1"/>
</dbReference>
<keyword evidence="6" id="KW-1185">Reference proteome</keyword>
<dbReference type="PROSITE" id="PS52016">
    <property type="entry name" value="TONB_DEPENDENT_REC_3"/>
    <property type="match status" value="1"/>
</dbReference>
<dbReference type="EMBL" id="QKSB01000001">
    <property type="protein sequence ID" value="PZE18832.1"/>
    <property type="molecule type" value="Genomic_DNA"/>
</dbReference>
<keyword evidence="2" id="KW-0812">Transmembrane</keyword>
<dbReference type="SUPFAM" id="SSF49452">
    <property type="entry name" value="Starch-binding domain-like"/>
    <property type="match status" value="1"/>
</dbReference>
<dbReference type="OrthoDB" id="9812892at2"/>
<evidence type="ECO:0000256" key="1">
    <source>
        <dbReference type="ARBA" id="ARBA00022729"/>
    </source>
</evidence>
<sequence length="234" mass="25302">MKKFRIVILSFLFGVAPVFAQQGTGTIMGYVYGSDSITAVPFASVWIDFNGDVIGVKSDYNGKYKLSAIQPGVYNLHSSAIMEGKTQASGVNVYAESIAKHDLYLPGNDTLATVIVSGDPLIKLEHIETIPLSDIQNSPNIQDPKRMLSNRSSEVKVSPNGELIIRGSRPGDVVYFVDGVKQTNMQSVPGVSINSMSVYTGGIPAKYGDTTGGVVILNTKSYFDLYYAWKASQN</sequence>
<dbReference type="GO" id="GO:0009279">
    <property type="term" value="C:cell outer membrane"/>
    <property type="evidence" value="ECO:0007669"/>
    <property type="project" value="UniProtKB-SubCell"/>
</dbReference>
<dbReference type="GO" id="GO:0044718">
    <property type="term" value="P:siderophore transmembrane transport"/>
    <property type="evidence" value="ECO:0007669"/>
    <property type="project" value="TreeGrafter"/>
</dbReference>
<gene>
    <name evidence="5" type="ORF">DNU06_03095</name>
</gene>
<dbReference type="GO" id="GO:0030246">
    <property type="term" value="F:carbohydrate binding"/>
    <property type="evidence" value="ECO:0007669"/>
    <property type="project" value="InterPro"/>
</dbReference>
<evidence type="ECO:0000259" key="4">
    <source>
        <dbReference type="Pfam" id="PF07715"/>
    </source>
</evidence>
<dbReference type="Pfam" id="PF07715">
    <property type="entry name" value="Plug"/>
    <property type="match status" value="1"/>
</dbReference>
<evidence type="ECO:0000256" key="2">
    <source>
        <dbReference type="PROSITE-ProRule" id="PRU01360"/>
    </source>
</evidence>
<feature type="chain" id="PRO_5016024531" description="TonB-dependent receptor plug domain-containing protein" evidence="3">
    <location>
        <begin position="21"/>
        <end position="234"/>
    </location>
</feature>
<dbReference type="InterPro" id="IPR012910">
    <property type="entry name" value="Plug_dom"/>
</dbReference>
<dbReference type="Proteomes" id="UP000249248">
    <property type="component" value="Unassembled WGS sequence"/>
</dbReference>
<organism evidence="5 6">
    <name type="scientific">Putridiphycobacter roseus</name>
    <dbReference type="NCBI Taxonomy" id="2219161"/>
    <lineage>
        <taxon>Bacteria</taxon>
        <taxon>Pseudomonadati</taxon>
        <taxon>Bacteroidota</taxon>
        <taxon>Flavobacteriia</taxon>
        <taxon>Flavobacteriales</taxon>
        <taxon>Crocinitomicaceae</taxon>
        <taxon>Putridiphycobacter</taxon>
    </lineage>
</organism>
<keyword evidence="2" id="KW-0998">Cell outer membrane</keyword>
<proteinExistence type="inferred from homology"/>
<protein>
    <recommendedName>
        <fullName evidence="4">TonB-dependent receptor plug domain-containing protein</fullName>
    </recommendedName>
</protein>
<comment type="subcellular location">
    <subcellularLocation>
        <location evidence="2">Cell outer membrane</location>
        <topology evidence="2">Multi-pass membrane protein</topology>
    </subcellularLocation>
</comment>
<feature type="signal peptide" evidence="3">
    <location>
        <begin position="1"/>
        <end position="20"/>
    </location>
</feature>
<name>A0A2W1NT53_9FLAO</name>
<comment type="caution">
    <text evidence="5">The sequence shown here is derived from an EMBL/GenBank/DDBJ whole genome shotgun (WGS) entry which is preliminary data.</text>
</comment>
<dbReference type="GO" id="GO:0015344">
    <property type="term" value="F:siderophore uptake transmembrane transporter activity"/>
    <property type="evidence" value="ECO:0007669"/>
    <property type="project" value="TreeGrafter"/>
</dbReference>
<reference evidence="5 6" key="1">
    <citation type="submission" date="2018-06" db="EMBL/GenBank/DDBJ databases">
        <title>The draft genome sequence of Crocinitomix sp. SM1701.</title>
        <authorList>
            <person name="Zhang X."/>
        </authorList>
    </citation>
    <scope>NUCLEOTIDE SEQUENCE [LARGE SCALE GENOMIC DNA]</scope>
    <source>
        <strain evidence="5 6">SM1701</strain>
    </source>
</reference>
<keyword evidence="2" id="KW-0472">Membrane</keyword>
<keyword evidence="2" id="KW-1134">Transmembrane beta strand</keyword>
<keyword evidence="1 3" id="KW-0732">Signal</keyword>
<evidence type="ECO:0000256" key="3">
    <source>
        <dbReference type="SAM" id="SignalP"/>
    </source>
</evidence>
<dbReference type="InterPro" id="IPR013784">
    <property type="entry name" value="Carb-bd-like_fold"/>
</dbReference>
<dbReference type="InterPro" id="IPR037066">
    <property type="entry name" value="Plug_dom_sf"/>
</dbReference>
<evidence type="ECO:0000313" key="6">
    <source>
        <dbReference type="Proteomes" id="UP000249248"/>
    </source>
</evidence>
<feature type="domain" description="TonB-dependent receptor plug" evidence="4">
    <location>
        <begin position="127"/>
        <end position="214"/>
    </location>
</feature>
<dbReference type="AlphaFoldDB" id="A0A2W1NT53"/>
<dbReference type="InterPro" id="IPR039426">
    <property type="entry name" value="TonB-dep_rcpt-like"/>
</dbReference>
<dbReference type="PANTHER" id="PTHR30069">
    <property type="entry name" value="TONB-DEPENDENT OUTER MEMBRANE RECEPTOR"/>
    <property type="match status" value="1"/>
</dbReference>
<keyword evidence="2" id="KW-0813">Transport</keyword>
<accession>A0A2W1NT53</accession>
<evidence type="ECO:0000313" key="5">
    <source>
        <dbReference type="EMBL" id="PZE18832.1"/>
    </source>
</evidence>